<gene>
    <name evidence="1" type="ORF">SAMN05444170_2060</name>
</gene>
<dbReference type="EMBL" id="LT670849">
    <property type="protein sequence ID" value="SHN71567.1"/>
    <property type="molecule type" value="Genomic_DNA"/>
</dbReference>
<reference evidence="2" key="1">
    <citation type="submission" date="2016-11" db="EMBL/GenBank/DDBJ databases">
        <authorList>
            <person name="Varghese N."/>
            <person name="Submissions S."/>
        </authorList>
    </citation>
    <scope>NUCLEOTIDE SEQUENCE [LARGE SCALE GENOMIC DNA]</scope>
    <source>
        <strain evidence="2">GAS401</strain>
    </source>
</reference>
<proteinExistence type="predicted"/>
<accession>A0A1M7TLG5</accession>
<name>A0A1M7TLG5_9BRAD</name>
<dbReference type="AlphaFoldDB" id="A0A1M7TLG5"/>
<dbReference type="RefSeq" id="WP_072817778.1">
    <property type="nucleotide sequence ID" value="NZ_LT670849.1"/>
</dbReference>
<dbReference type="Proteomes" id="UP000184096">
    <property type="component" value="Chromosome I"/>
</dbReference>
<sequence length="154" mass="16427">MTAKADLLLSASQVAAVTGASARLQGQRYAHHIYTHSAGDSIPCGHGDDRYVTIGTAYRIAIIEACAKAGVQIRTAAKSALLFAEDQRTRHANTLFDFCRTLIVIKEGNATIVAAPFDALLTDVCGKDGAFVIDLGPIIADVNQKLSQLKSRKQ</sequence>
<organism evidence="1 2">
    <name type="scientific">Bradyrhizobium erythrophlei</name>
    <dbReference type="NCBI Taxonomy" id="1437360"/>
    <lineage>
        <taxon>Bacteria</taxon>
        <taxon>Pseudomonadati</taxon>
        <taxon>Pseudomonadota</taxon>
        <taxon>Alphaproteobacteria</taxon>
        <taxon>Hyphomicrobiales</taxon>
        <taxon>Nitrobacteraceae</taxon>
        <taxon>Bradyrhizobium</taxon>
    </lineage>
</organism>
<keyword evidence="2" id="KW-1185">Reference proteome</keyword>
<protein>
    <submittedName>
        <fullName evidence="1">Uncharacterized protein</fullName>
    </submittedName>
</protein>
<evidence type="ECO:0000313" key="1">
    <source>
        <dbReference type="EMBL" id="SHN71567.1"/>
    </source>
</evidence>
<evidence type="ECO:0000313" key="2">
    <source>
        <dbReference type="Proteomes" id="UP000184096"/>
    </source>
</evidence>